<proteinExistence type="predicted"/>
<feature type="region of interest" description="Disordered" evidence="1">
    <location>
        <begin position="175"/>
        <end position="202"/>
    </location>
</feature>
<name>A0ABP5GRG6_9ACTN</name>
<feature type="compositionally biased region" description="Gly residues" evidence="1">
    <location>
        <begin position="188"/>
        <end position="201"/>
    </location>
</feature>
<feature type="compositionally biased region" description="Polar residues" evidence="1">
    <location>
        <begin position="175"/>
        <end position="185"/>
    </location>
</feature>
<dbReference type="PRINTS" id="PR00834">
    <property type="entry name" value="PROTEASES2C"/>
</dbReference>
<evidence type="ECO:0000256" key="1">
    <source>
        <dbReference type="SAM" id="MobiDB-lite"/>
    </source>
</evidence>
<dbReference type="Pfam" id="PF13365">
    <property type="entry name" value="Trypsin_2"/>
    <property type="match status" value="1"/>
</dbReference>
<dbReference type="PANTHER" id="PTHR22939:SF129">
    <property type="entry name" value="SERINE PROTEASE HTRA2, MITOCHONDRIAL"/>
    <property type="match status" value="1"/>
</dbReference>
<keyword evidence="2" id="KW-0732">Signal</keyword>
<organism evidence="3 4">
    <name type="scientific">Streptomyces cheonanensis</name>
    <dbReference type="NCBI Taxonomy" id="312720"/>
    <lineage>
        <taxon>Bacteria</taxon>
        <taxon>Bacillati</taxon>
        <taxon>Actinomycetota</taxon>
        <taxon>Actinomycetes</taxon>
        <taxon>Kitasatosporales</taxon>
        <taxon>Streptomycetaceae</taxon>
        <taxon>Streptomyces</taxon>
    </lineage>
</organism>
<dbReference type="SUPFAM" id="SSF50494">
    <property type="entry name" value="Trypsin-like serine proteases"/>
    <property type="match status" value="1"/>
</dbReference>
<comment type="caution">
    <text evidence="3">The sequence shown here is derived from an EMBL/GenBank/DDBJ whole genome shotgun (WGS) entry which is preliminary data.</text>
</comment>
<dbReference type="Gene3D" id="2.40.10.10">
    <property type="entry name" value="Trypsin-like serine proteases"/>
    <property type="match status" value="2"/>
</dbReference>
<evidence type="ECO:0000313" key="4">
    <source>
        <dbReference type="Proteomes" id="UP001403094"/>
    </source>
</evidence>
<evidence type="ECO:0000313" key="3">
    <source>
        <dbReference type="EMBL" id="GAA2048222.1"/>
    </source>
</evidence>
<gene>
    <name evidence="3" type="ORF">GCM10009757_17860</name>
</gene>
<dbReference type="Proteomes" id="UP001403094">
    <property type="component" value="Unassembled WGS sequence"/>
</dbReference>
<reference evidence="4" key="1">
    <citation type="journal article" date="2019" name="Int. J. Syst. Evol. Microbiol.">
        <title>The Global Catalogue of Microorganisms (GCM) 10K type strain sequencing project: providing services to taxonomists for standard genome sequencing and annotation.</title>
        <authorList>
            <consortium name="The Broad Institute Genomics Platform"/>
            <consortium name="The Broad Institute Genome Sequencing Center for Infectious Disease"/>
            <person name="Wu L."/>
            <person name="Ma J."/>
        </authorList>
    </citation>
    <scope>NUCLEOTIDE SEQUENCE [LARGE SCALE GENOMIC DNA]</scope>
    <source>
        <strain evidence="4">JCM 14549</strain>
    </source>
</reference>
<evidence type="ECO:0000256" key="2">
    <source>
        <dbReference type="SAM" id="SignalP"/>
    </source>
</evidence>
<accession>A0ABP5GRG6</accession>
<dbReference type="InterPro" id="IPR009003">
    <property type="entry name" value="Peptidase_S1_PA"/>
</dbReference>
<dbReference type="EMBL" id="BAAANQ010000003">
    <property type="protein sequence ID" value="GAA2048222.1"/>
    <property type="molecule type" value="Genomic_DNA"/>
</dbReference>
<dbReference type="PANTHER" id="PTHR22939">
    <property type="entry name" value="SERINE PROTEASE FAMILY S1C HTRA-RELATED"/>
    <property type="match status" value="1"/>
</dbReference>
<dbReference type="InterPro" id="IPR001940">
    <property type="entry name" value="Peptidase_S1C"/>
</dbReference>
<sequence>MALLAAVAVVAAGVGGGTAALLGDAQVGATGTGTSVSGTNVSVHTDGTVASVAAAVGPSVVEISTQTATGSGVILSSDGKILTNNHVVSGAGEVRVTFSDGSTATATVTGTDPDTDLAVIQARDVSGLPAATLGDSDAVAVGDQVVAIGSPEGLSGTVTSGIVSALDREVTVSTEDSTPQQQQWPFESGGGRYNGDLGSGGTTTYRAIQTDASLNPGNSGGALVNMNGEIIGINSAMYSASADSGSAGLGFAIPVNTVKTVLSDLESGGSGAVGNV</sequence>
<dbReference type="InterPro" id="IPR043504">
    <property type="entry name" value="Peptidase_S1_PA_chymotrypsin"/>
</dbReference>
<feature type="chain" id="PRO_5045789428" evidence="2">
    <location>
        <begin position="20"/>
        <end position="276"/>
    </location>
</feature>
<protein>
    <submittedName>
        <fullName evidence="3">Trypsin-like peptidase domain-containing protein</fullName>
    </submittedName>
</protein>
<keyword evidence="4" id="KW-1185">Reference proteome</keyword>
<feature type="signal peptide" evidence="2">
    <location>
        <begin position="1"/>
        <end position="19"/>
    </location>
</feature>